<dbReference type="PIRSF" id="PIRSF002808">
    <property type="entry name" value="Hexose_phosphate_transp"/>
    <property type="match status" value="1"/>
</dbReference>
<feature type="transmembrane region" description="Helical" evidence="8">
    <location>
        <begin position="304"/>
        <end position="325"/>
    </location>
</feature>
<dbReference type="GO" id="GO:0016020">
    <property type="term" value="C:membrane"/>
    <property type="evidence" value="ECO:0007669"/>
    <property type="project" value="UniProtKB-SubCell"/>
</dbReference>
<dbReference type="SUPFAM" id="SSF103473">
    <property type="entry name" value="MFS general substrate transporter"/>
    <property type="match status" value="1"/>
</dbReference>
<keyword evidence="4" id="KW-0762">Sugar transport</keyword>
<dbReference type="OrthoDB" id="3639251at2759"/>
<dbReference type="InterPro" id="IPR011701">
    <property type="entry name" value="MFS"/>
</dbReference>
<evidence type="ECO:0000256" key="7">
    <source>
        <dbReference type="ARBA" id="ARBA00023136"/>
    </source>
</evidence>
<dbReference type="EMBL" id="ATMH01001441">
    <property type="protein sequence ID" value="EPY34661.1"/>
    <property type="molecule type" value="Genomic_DNA"/>
</dbReference>
<evidence type="ECO:0000256" key="4">
    <source>
        <dbReference type="ARBA" id="ARBA00022597"/>
    </source>
</evidence>
<protein>
    <submittedName>
        <fullName evidence="10">MFS transporter, OPA family, solute carrier family 37 (Glycerol-3-phosphate transporter), member 1/2</fullName>
    </submittedName>
</protein>
<dbReference type="InterPro" id="IPR036259">
    <property type="entry name" value="MFS_trans_sf"/>
</dbReference>
<dbReference type="Proteomes" id="UP000015354">
    <property type="component" value="Unassembled WGS sequence"/>
</dbReference>
<dbReference type="InterPro" id="IPR000849">
    <property type="entry name" value="Sugar_P_transporter"/>
</dbReference>
<evidence type="ECO:0000256" key="1">
    <source>
        <dbReference type="ARBA" id="ARBA00004141"/>
    </source>
</evidence>
<feature type="domain" description="Major facilitator superfamily (MFS) profile" evidence="9">
    <location>
        <begin position="18"/>
        <end position="457"/>
    </location>
</feature>
<dbReference type="GO" id="GO:0022857">
    <property type="term" value="F:transmembrane transporter activity"/>
    <property type="evidence" value="ECO:0007669"/>
    <property type="project" value="InterPro"/>
</dbReference>
<evidence type="ECO:0000256" key="3">
    <source>
        <dbReference type="ARBA" id="ARBA00022448"/>
    </source>
</evidence>
<keyword evidence="7 8" id="KW-0472">Membrane</keyword>
<evidence type="ECO:0000313" key="10">
    <source>
        <dbReference type="EMBL" id="EPY34661.1"/>
    </source>
</evidence>
<feature type="transmembrane region" description="Helical" evidence="8">
    <location>
        <begin position="400"/>
        <end position="421"/>
    </location>
</feature>
<accession>S9W624</accession>
<organism evidence="10 11">
    <name type="scientific">Strigomonas culicis</name>
    <dbReference type="NCBI Taxonomy" id="28005"/>
    <lineage>
        <taxon>Eukaryota</taxon>
        <taxon>Discoba</taxon>
        <taxon>Euglenozoa</taxon>
        <taxon>Kinetoplastea</taxon>
        <taxon>Metakinetoplastina</taxon>
        <taxon>Trypanosomatida</taxon>
        <taxon>Trypanosomatidae</taxon>
        <taxon>Strigomonadinae</taxon>
        <taxon>Strigomonas</taxon>
    </lineage>
</organism>
<dbReference type="PANTHER" id="PTHR43184:SF12">
    <property type="entry name" value="SUGAR PHOSPHATE EXCHANGER 3"/>
    <property type="match status" value="1"/>
</dbReference>
<evidence type="ECO:0000256" key="2">
    <source>
        <dbReference type="ARBA" id="ARBA00009598"/>
    </source>
</evidence>
<dbReference type="Gene3D" id="1.20.1250.20">
    <property type="entry name" value="MFS general substrate transporter like domains"/>
    <property type="match status" value="2"/>
</dbReference>
<dbReference type="InterPro" id="IPR020846">
    <property type="entry name" value="MFS_dom"/>
</dbReference>
<feature type="transmembrane region" description="Helical" evidence="8">
    <location>
        <begin position="168"/>
        <end position="190"/>
    </location>
</feature>
<evidence type="ECO:0000259" key="9">
    <source>
        <dbReference type="PROSITE" id="PS50850"/>
    </source>
</evidence>
<evidence type="ECO:0000313" key="11">
    <source>
        <dbReference type="Proteomes" id="UP000015354"/>
    </source>
</evidence>
<keyword evidence="11" id="KW-1185">Reference proteome</keyword>
<feature type="transmembrane region" description="Helical" evidence="8">
    <location>
        <begin position="368"/>
        <end position="393"/>
    </location>
</feature>
<feature type="transmembrane region" description="Helical" evidence="8">
    <location>
        <begin position="83"/>
        <end position="101"/>
    </location>
</feature>
<keyword evidence="6 8" id="KW-1133">Transmembrane helix</keyword>
<feature type="transmembrane region" description="Helical" evidence="8">
    <location>
        <begin position="12"/>
        <end position="33"/>
    </location>
</feature>
<evidence type="ECO:0000256" key="5">
    <source>
        <dbReference type="ARBA" id="ARBA00022692"/>
    </source>
</evidence>
<sequence>MEAQKRISLFVRIRLIDVLTVLGIYYCMFHMMRRIVGITRTRVQESLGLSTTAVSWVDMAFITYSISQMSYGTYRQFASTRTLLYGGIVLTALSCTGYALSTHEWQLLLWWGINGIAQGTGWPTCVSIIGNWIFPAERGAIMGVWSANNAVGGVLGTMLPTMLMSSGLSWRAVIMVEVAMVLAVGALLVWRLRQHPNEVGMPSASQALGGLTWEALHRLQPLTLDREGVYRLPPSDAAAAADPTSPTSAAASAPVPTVLQLLRLRGVAGYTASYWIQQLVRYAFMAWLPTYLSVAQGFSVARTGVIAAAFDVAGVAGILLTGYLSDRLFGGRRRVKLMLLLTVAQMTAIGLFGALSPHLHQRTVACTLLVILAGFFSFGVESLGSGACILTFCEHVRVPVGPVVGLIGGFGALGSVLQGPLSGVFGDRGAWRALFLLFGLLCALSGVFMLPVFWLEREHAGDGAGGAGEAPEGTTASEDNIRLQVKTESLRWDAEAGAGTIEEELPLAGDAVAAGKKGSDV</sequence>
<feature type="transmembrane region" description="Helical" evidence="8">
    <location>
        <begin position="337"/>
        <end position="356"/>
    </location>
</feature>
<reference evidence="10 11" key="1">
    <citation type="journal article" date="2013" name="PLoS ONE">
        <title>Predicting the Proteins of Angomonas deanei, Strigomonas culicis and Their Respective Endosymbionts Reveals New Aspects of the Trypanosomatidae Family.</title>
        <authorList>
            <person name="Motta M.C."/>
            <person name="Martins A.C."/>
            <person name="de Souza S.S."/>
            <person name="Catta-Preta C.M."/>
            <person name="Silva R."/>
            <person name="Klein C.C."/>
            <person name="de Almeida L.G."/>
            <person name="de Lima Cunha O."/>
            <person name="Ciapina L.P."/>
            <person name="Brocchi M."/>
            <person name="Colabardini A.C."/>
            <person name="de Araujo Lima B."/>
            <person name="Machado C.R."/>
            <person name="de Almeida Soares C.M."/>
            <person name="Probst C.M."/>
            <person name="de Menezes C.B."/>
            <person name="Thompson C.E."/>
            <person name="Bartholomeu D.C."/>
            <person name="Gradia D.F."/>
            <person name="Pavoni D.P."/>
            <person name="Grisard E.C."/>
            <person name="Fantinatti-Garboggini F."/>
            <person name="Marchini F.K."/>
            <person name="Rodrigues-Luiz G.F."/>
            <person name="Wagner G."/>
            <person name="Goldman G.H."/>
            <person name="Fietto J.L."/>
            <person name="Elias M.C."/>
            <person name="Goldman M.H."/>
            <person name="Sagot M.F."/>
            <person name="Pereira M."/>
            <person name="Stoco P.H."/>
            <person name="de Mendonca-Neto R.P."/>
            <person name="Teixeira S.M."/>
            <person name="Maciel T.E."/>
            <person name="de Oliveira Mendes T.A."/>
            <person name="Urmenyi T.P."/>
            <person name="de Souza W."/>
            <person name="Schenkman S."/>
            <person name="de Vasconcelos A.T."/>
        </authorList>
    </citation>
    <scope>NUCLEOTIDE SEQUENCE [LARGE SCALE GENOMIC DNA]</scope>
</reference>
<dbReference type="Pfam" id="PF07690">
    <property type="entry name" value="MFS_1"/>
    <property type="match status" value="1"/>
</dbReference>
<evidence type="ECO:0000256" key="6">
    <source>
        <dbReference type="ARBA" id="ARBA00022989"/>
    </source>
</evidence>
<gene>
    <name evidence="10" type="ORF">STCU_01441</name>
</gene>
<comment type="subcellular location">
    <subcellularLocation>
        <location evidence="1">Membrane</location>
        <topology evidence="1">Multi-pass membrane protein</topology>
    </subcellularLocation>
</comment>
<dbReference type="AlphaFoldDB" id="S9W624"/>
<dbReference type="PANTHER" id="PTHR43184">
    <property type="entry name" value="MAJOR FACILITATOR SUPERFAMILY TRANSPORTER 16, ISOFORM B"/>
    <property type="match status" value="1"/>
</dbReference>
<comment type="caution">
    <text evidence="10">The sequence shown here is derived from an EMBL/GenBank/DDBJ whole genome shotgun (WGS) entry which is preliminary data.</text>
</comment>
<proteinExistence type="inferred from homology"/>
<comment type="similarity">
    <text evidence="2">Belongs to the major facilitator superfamily. Organophosphate:Pi antiporter (OPA) (TC 2.A.1.4) family.</text>
</comment>
<dbReference type="PROSITE" id="PS50850">
    <property type="entry name" value="MFS"/>
    <property type="match status" value="1"/>
</dbReference>
<feature type="transmembrane region" description="Helical" evidence="8">
    <location>
        <begin position="279"/>
        <end position="298"/>
    </location>
</feature>
<name>S9W624_9TRYP</name>
<evidence type="ECO:0000256" key="8">
    <source>
        <dbReference type="SAM" id="Phobius"/>
    </source>
</evidence>
<keyword evidence="3" id="KW-0813">Transport</keyword>
<keyword evidence="5 8" id="KW-0812">Transmembrane</keyword>
<feature type="transmembrane region" description="Helical" evidence="8">
    <location>
        <begin position="433"/>
        <end position="455"/>
    </location>
</feature>